<reference evidence="3" key="1">
    <citation type="submission" date="2016-10" db="EMBL/GenBank/DDBJ databases">
        <title>The High Quality Genome of Vibrio alginolyticus K01M1.</title>
        <authorList>
            <person name="Wendling C."/>
            <person name="Chibani C.M."/>
            <person name="Hertel R."/>
            <person name="Sproer C."/>
            <person name="Bunk B."/>
            <person name="Overmann J."/>
            <person name="Roth O."/>
            <person name="Liesegang H."/>
        </authorList>
    </citation>
    <scope>NUCLEOTIDE SEQUENCE</scope>
    <source>
        <strain evidence="3">K05K4</strain>
    </source>
</reference>
<gene>
    <name evidence="3" type="ORF">K05K4_39150</name>
</gene>
<dbReference type="Gene3D" id="3.30.565.10">
    <property type="entry name" value="Histidine kinase-like ATPase, C-terminal domain"/>
    <property type="match status" value="1"/>
</dbReference>
<sequence length="153" mass="17316">MSKSEFKRTYGSSLTHSRSASKDVVRFLMGHQIPLNAIQSLELCVVELMNNAYIHSYSEIEGLPIEVECRVGDDQVSGFVELRVSDCGAPINEKTFTQHKNKQIEAPNLMDDDSWSSSGRGLMLVAQLSDLFKLEKGFENNTFVVVKRNWERN</sequence>
<dbReference type="InterPro" id="IPR050267">
    <property type="entry name" value="Anti-sigma-factor_SerPK"/>
</dbReference>
<evidence type="ECO:0000313" key="3">
    <source>
        <dbReference type="EMBL" id="ARP20641.1"/>
    </source>
</evidence>
<dbReference type="AlphaFoldDB" id="A0A1W6UD64"/>
<name>A0A1W6UD64_VIBAL</name>
<evidence type="ECO:0000259" key="2">
    <source>
        <dbReference type="Pfam" id="PF13581"/>
    </source>
</evidence>
<dbReference type="Pfam" id="PF13581">
    <property type="entry name" value="HATPase_c_2"/>
    <property type="match status" value="1"/>
</dbReference>
<dbReference type="PANTHER" id="PTHR35526">
    <property type="entry name" value="ANTI-SIGMA-F FACTOR RSBW-RELATED"/>
    <property type="match status" value="1"/>
</dbReference>
<feature type="domain" description="Histidine kinase/HSP90-like ATPase" evidence="2">
    <location>
        <begin position="14"/>
        <end position="141"/>
    </location>
</feature>
<dbReference type="SUPFAM" id="SSF55874">
    <property type="entry name" value="ATPase domain of HSP90 chaperone/DNA topoisomerase II/histidine kinase"/>
    <property type="match status" value="1"/>
</dbReference>
<organism evidence="3">
    <name type="scientific">Vibrio alginolyticus</name>
    <dbReference type="NCBI Taxonomy" id="663"/>
    <lineage>
        <taxon>Bacteria</taxon>
        <taxon>Pseudomonadati</taxon>
        <taxon>Pseudomonadota</taxon>
        <taxon>Gammaproteobacteria</taxon>
        <taxon>Vibrionales</taxon>
        <taxon>Vibrionaceae</taxon>
        <taxon>Vibrio</taxon>
    </lineage>
</organism>
<accession>A0A1W6UD64</accession>
<keyword evidence="1" id="KW-0723">Serine/threonine-protein kinase</keyword>
<dbReference type="InterPro" id="IPR003594">
    <property type="entry name" value="HATPase_dom"/>
</dbReference>
<dbReference type="InterPro" id="IPR036890">
    <property type="entry name" value="HATPase_C_sf"/>
</dbReference>
<dbReference type="RefSeq" id="WP_054730369.1">
    <property type="nucleotide sequence ID" value="NZ_CP017892.1"/>
</dbReference>
<dbReference type="PANTHER" id="PTHR35526:SF3">
    <property type="entry name" value="ANTI-SIGMA-F FACTOR RSBW"/>
    <property type="match status" value="1"/>
</dbReference>
<dbReference type="GO" id="GO:0004674">
    <property type="term" value="F:protein serine/threonine kinase activity"/>
    <property type="evidence" value="ECO:0007669"/>
    <property type="project" value="UniProtKB-KW"/>
</dbReference>
<keyword evidence="1" id="KW-0418">Kinase</keyword>
<keyword evidence="1" id="KW-0808">Transferase</keyword>
<protein>
    <recommendedName>
        <fullName evidence="2">Histidine kinase/HSP90-like ATPase domain-containing protein</fullName>
    </recommendedName>
</protein>
<proteinExistence type="predicted"/>
<dbReference type="CDD" id="cd16936">
    <property type="entry name" value="HATPase_RsbW-like"/>
    <property type="match status" value="1"/>
</dbReference>
<dbReference type="EMBL" id="CP017903">
    <property type="protein sequence ID" value="ARP20641.1"/>
    <property type="molecule type" value="Genomic_DNA"/>
</dbReference>
<evidence type="ECO:0000256" key="1">
    <source>
        <dbReference type="ARBA" id="ARBA00022527"/>
    </source>
</evidence>